<protein>
    <recommendedName>
        <fullName evidence="8">Voltage-gated potassium channel</fullName>
    </recommendedName>
</protein>
<dbReference type="RefSeq" id="WP_088073254.1">
    <property type="nucleotide sequence ID" value="NZ_JAHQCR010000086.1"/>
</dbReference>
<comment type="subcellular location">
    <subcellularLocation>
        <location evidence="1">Membrane</location>
        <topology evidence="1">Multi-pass membrane protein</topology>
    </subcellularLocation>
</comment>
<reference evidence="6 7" key="1">
    <citation type="submission" date="2021-06" db="EMBL/GenBank/DDBJ databases">
        <title>Bacillus sp. RD4P76, an endophyte from a halophyte.</title>
        <authorList>
            <person name="Sun J.-Q."/>
        </authorList>
    </citation>
    <scope>NUCLEOTIDE SEQUENCE [LARGE SCALE GENOMIC DNA]</scope>
    <source>
        <strain evidence="6 7">JCM 17098</strain>
    </source>
</reference>
<evidence type="ECO:0000256" key="3">
    <source>
        <dbReference type="ARBA" id="ARBA00022989"/>
    </source>
</evidence>
<keyword evidence="3 5" id="KW-1133">Transmembrane helix</keyword>
<dbReference type="Gene3D" id="1.20.120.350">
    <property type="entry name" value="Voltage-gated potassium channels. Chain C"/>
    <property type="match status" value="1"/>
</dbReference>
<dbReference type="Proteomes" id="UP000790580">
    <property type="component" value="Unassembled WGS sequence"/>
</dbReference>
<keyword evidence="7" id="KW-1185">Reference proteome</keyword>
<feature type="transmembrane region" description="Helical" evidence="5">
    <location>
        <begin position="12"/>
        <end position="32"/>
    </location>
</feature>
<feature type="transmembrane region" description="Helical" evidence="5">
    <location>
        <begin position="116"/>
        <end position="137"/>
    </location>
</feature>
<feature type="transmembrane region" description="Helical" evidence="5">
    <location>
        <begin position="169"/>
        <end position="202"/>
    </location>
</feature>
<sequence>MGTKEKKTILEIVYESIMFVLAFMAVATIWYATQYDSVIVWGTWAIFFVDFIIRFFTAEKKWHFIRSNPFMLIAIVPLDAVFQLARVARLLHFMRLKVITQYYTKPLIRKLEKQKFSYVIPVGFLIVFICILPLYLLEPGLETYFDAFIGGMLSLVFFGYTAINPQTTIGTVIITLLTIVGVVMHGVVISILFNTITNFPFVKKLLLKIKMKSEKQNQQL</sequence>
<feature type="transmembrane region" description="Helical" evidence="5">
    <location>
        <begin position="38"/>
        <end position="57"/>
    </location>
</feature>
<organism evidence="6 7">
    <name type="scientific">Evansella alkalicola</name>
    <dbReference type="NCBI Taxonomy" id="745819"/>
    <lineage>
        <taxon>Bacteria</taxon>
        <taxon>Bacillati</taxon>
        <taxon>Bacillota</taxon>
        <taxon>Bacilli</taxon>
        <taxon>Bacillales</taxon>
        <taxon>Bacillaceae</taxon>
        <taxon>Evansella</taxon>
    </lineage>
</organism>
<evidence type="ECO:0000313" key="6">
    <source>
        <dbReference type="EMBL" id="MBU9723775.1"/>
    </source>
</evidence>
<evidence type="ECO:0000313" key="7">
    <source>
        <dbReference type="Proteomes" id="UP000790580"/>
    </source>
</evidence>
<dbReference type="SUPFAM" id="SSF81324">
    <property type="entry name" value="Voltage-gated potassium channels"/>
    <property type="match status" value="1"/>
</dbReference>
<dbReference type="Gene3D" id="1.10.287.70">
    <property type="match status" value="1"/>
</dbReference>
<dbReference type="InterPro" id="IPR027359">
    <property type="entry name" value="Volt_channel_dom_sf"/>
</dbReference>
<gene>
    <name evidence="6" type="ORF">KS407_20345</name>
</gene>
<keyword evidence="4 5" id="KW-0472">Membrane</keyword>
<comment type="caution">
    <text evidence="6">The sequence shown here is derived from an EMBL/GenBank/DDBJ whole genome shotgun (WGS) entry which is preliminary data.</text>
</comment>
<evidence type="ECO:0008006" key="8">
    <source>
        <dbReference type="Google" id="ProtNLM"/>
    </source>
</evidence>
<evidence type="ECO:0000256" key="1">
    <source>
        <dbReference type="ARBA" id="ARBA00004141"/>
    </source>
</evidence>
<feature type="transmembrane region" description="Helical" evidence="5">
    <location>
        <begin position="144"/>
        <end position="163"/>
    </location>
</feature>
<keyword evidence="2 5" id="KW-0812">Transmembrane</keyword>
<proteinExistence type="predicted"/>
<evidence type="ECO:0000256" key="2">
    <source>
        <dbReference type="ARBA" id="ARBA00022692"/>
    </source>
</evidence>
<evidence type="ECO:0000256" key="4">
    <source>
        <dbReference type="ARBA" id="ARBA00023136"/>
    </source>
</evidence>
<evidence type="ECO:0000256" key="5">
    <source>
        <dbReference type="SAM" id="Phobius"/>
    </source>
</evidence>
<name>A0ABS6JZD9_9BACI</name>
<dbReference type="EMBL" id="JAHQCR010000086">
    <property type="protein sequence ID" value="MBU9723775.1"/>
    <property type="molecule type" value="Genomic_DNA"/>
</dbReference>
<accession>A0ABS6JZD9</accession>